<evidence type="ECO:0000256" key="1">
    <source>
        <dbReference type="SAM" id="MobiDB-lite"/>
    </source>
</evidence>
<dbReference type="RefSeq" id="WP_425309843.1">
    <property type="nucleotide sequence ID" value="NZ_CP154795.1"/>
</dbReference>
<accession>A0ABZ3FQM2</accession>
<organism evidence="4 5">
    <name type="scientific">Ammonicoccus fulvus</name>
    <dbReference type="NCBI Taxonomy" id="3138240"/>
    <lineage>
        <taxon>Bacteria</taxon>
        <taxon>Bacillati</taxon>
        <taxon>Actinomycetota</taxon>
        <taxon>Actinomycetes</taxon>
        <taxon>Propionibacteriales</taxon>
        <taxon>Propionibacteriaceae</taxon>
        <taxon>Ammonicoccus</taxon>
    </lineage>
</organism>
<dbReference type="PANTHER" id="PTHR30015">
    <property type="entry name" value="MRR RESTRICTION SYSTEM PROTEIN"/>
    <property type="match status" value="1"/>
</dbReference>
<name>A0ABZ3FQM2_9ACTN</name>
<evidence type="ECO:0000259" key="2">
    <source>
        <dbReference type="Pfam" id="PF04471"/>
    </source>
</evidence>
<dbReference type="GO" id="GO:0004519">
    <property type="term" value="F:endonuclease activity"/>
    <property type="evidence" value="ECO:0007669"/>
    <property type="project" value="UniProtKB-KW"/>
</dbReference>
<protein>
    <submittedName>
        <fullName evidence="4">Restriction endonuclease</fullName>
        <ecNumber evidence="4">3.1.21.-</ecNumber>
    </submittedName>
</protein>
<gene>
    <name evidence="4" type="ORF">AADG42_14105</name>
</gene>
<evidence type="ECO:0000259" key="3">
    <source>
        <dbReference type="Pfam" id="PF14338"/>
    </source>
</evidence>
<keyword evidence="4" id="KW-0540">Nuclease</keyword>
<dbReference type="Pfam" id="PF14338">
    <property type="entry name" value="Mrr_N"/>
    <property type="match status" value="1"/>
</dbReference>
<evidence type="ECO:0000313" key="4">
    <source>
        <dbReference type="EMBL" id="XAN08386.1"/>
    </source>
</evidence>
<dbReference type="GO" id="GO:0016787">
    <property type="term" value="F:hydrolase activity"/>
    <property type="evidence" value="ECO:0007669"/>
    <property type="project" value="UniProtKB-KW"/>
</dbReference>
<reference evidence="4 5" key="1">
    <citation type="submission" date="2024-04" db="EMBL/GenBank/DDBJ databases">
        <title>Isolation of an actinomycete strain from pig manure.</title>
        <authorList>
            <person name="Gong T."/>
            <person name="Yu Z."/>
            <person name="An M."/>
            <person name="Wei C."/>
            <person name="Yang W."/>
            <person name="Liu L."/>
        </authorList>
    </citation>
    <scope>NUCLEOTIDE SEQUENCE [LARGE SCALE GENOMIC DNA]</scope>
    <source>
        <strain evidence="4 5">ZF39</strain>
    </source>
</reference>
<dbReference type="EMBL" id="CP154795">
    <property type="protein sequence ID" value="XAN08386.1"/>
    <property type="molecule type" value="Genomic_DNA"/>
</dbReference>
<dbReference type="EC" id="3.1.21.-" evidence="4"/>
<keyword evidence="4" id="KW-0378">Hydrolase</keyword>
<dbReference type="InterPro" id="IPR011335">
    <property type="entry name" value="Restrct_endonuc-II-like"/>
</dbReference>
<dbReference type="Proteomes" id="UP001442841">
    <property type="component" value="Chromosome"/>
</dbReference>
<dbReference type="InterPro" id="IPR025745">
    <property type="entry name" value="Mrr-like_N_dom"/>
</dbReference>
<dbReference type="Pfam" id="PF04471">
    <property type="entry name" value="Mrr_cat"/>
    <property type="match status" value="1"/>
</dbReference>
<dbReference type="InterPro" id="IPR007560">
    <property type="entry name" value="Restrct_endonuc_IV_Mrr"/>
</dbReference>
<evidence type="ECO:0000313" key="5">
    <source>
        <dbReference type="Proteomes" id="UP001442841"/>
    </source>
</evidence>
<keyword evidence="4" id="KW-0255">Endonuclease</keyword>
<feature type="domain" description="Restriction system protein Mrr-like N-terminal" evidence="3">
    <location>
        <begin position="13"/>
        <end position="95"/>
    </location>
</feature>
<dbReference type="PANTHER" id="PTHR30015:SF7">
    <property type="entry name" value="TYPE IV METHYL-DIRECTED RESTRICTION ENZYME ECOKMRR"/>
    <property type="match status" value="1"/>
</dbReference>
<sequence length="306" mass="33372">MASTGESQVPPWSRLTIWCLRALSDGATKARRVIRSEAAALANLPAGAAEETLASGGTRLNQRLDWAITHLARAQLIEQTARAQYRISNKGRQWYQNHPDGMSYSEANSYFGPYWPKTADVGPDPEPSVRESGVEDPDERMDTAQATNRESVGTELLDLLRASDPAFFERSVVDLLLKMGYGGAEKRGTAIGKSGDGGVDGVIDEDVLGLDRIYIQAKRHAEGNNIAADRIQAFVGALHGRGATKGVFITTSRFTPAAIQYATSVPTQVRLIDGDRLVALMMKYLVGVETKNTYTTVGIDMDYFEQ</sequence>
<proteinExistence type="predicted"/>
<feature type="domain" description="Restriction endonuclease type IV Mrr" evidence="2">
    <location>
        <begin position="161"/>
        <end position="281"/>
    </location>
</feature>
<dbReference type="InterPro" id="IPR011856">
    <property type="entry name" value="tRNA_endonuc-like_dom_sf"/>
</dbReference>
<dbReference type="InterPro" id="IPR052906">
    <property type="entry name" value="Type_IV_Methyl-Rstrct_Enzyme"/>
</dbReference>
<feature type="region of interest" description="Disordered" evidence="1">
    <location>
        <begin position="119"/>
        <end position="144"/>
    </location>
</feature>
<keyword evidence="5" id="KW-1185">Reference proteome</keyword>
<dbReference type="Gene3D" id="3.40.1350.10">
    <property type="match status" value="1"/>
</dbReference>
<dbReference type="SUPFAM" id="SSF52980">
    <property type="entry name" value="Restriction endonuclease-like"/>
    <property type="match status" value="1"/>
</dbReference>